<name>A0A1D6KJ86_MAIZE</name>
<dbReference type="EMBL" id="CM007647">
    <property type="protein sequence ID" value="ONM03004.1"/>
    <property type="molecule type" value="Genomic_DNA"/>
</dbReference>
<evidence type="ECO:0000256" key="1">
    <source>
        <dbReference type="ARBA" id="ARBA00022723"/>
    </source>
</evidence>
<evidence type="ECO:0000256" key="2">
    <source>
        <dbReference type="ARBA" id="ARBA00022771"/>
    </source>
</evidence>
<dbReference type="InterPro" id="IPR036443">
    <property type="entry name" value="Znf_RanBP2_sf"/>
</dbReference>
<evidence type="ECO:0000256" key="4">
    <source>
        <dbReference type="SAM" id="MobiDB-lite"/>
    </source>
</evidence>
<gene>
    <name evidence="5" type="ORF">ZEAMMB73_Zm00001d031502</name>
</gene>
<dbReference type="SMART" id="SM00547">
    <property type="entry name" value="ZnF_RBZ"/>
    <property type="match status" value="1"/>
</dbReference>
<dbReference type="Gene3D" id="4.10.1060.10">
    <property type="entry name" value="Zinc finger, RanBP2-type"/>
    <property type="match status" value="1"/>
</dbReference>
<sequence>MRKCNTPRPANQGSKSDGLRGSKAKMPEGSWKCEQCNNINYPFRTKCNRPQCGAEKPSQTNNVNGSATDQDNQ</sequence>
<protein>
    <submittedName>
        <fullName evidence="5">RanBP2-type zinc finger protein</fullName>
    </submittedName>
</protein>
<organism evidence="5">
    <name type="scientific">Zea mays</name>
    <name type="common">Maize</name>
    <dbReference type="NCBI Taxonomy" id="4577"/>
    <lineage>
        <taxon>Eukaryota</taxon>
        <taxon>Viridiplantae</taxon>
        <taxon>Streptophyta</taxon>
        <taxon>Embryophyta</taxon>
        <taxon>Tracheophyta</taxon>
        <taxon>Spermatophyta</taxon>
        <taxon>Magnoliopsida</taxon>
        <taxon>Liliopsida</taxon>
        <taxon>Poales</taxon>
        <taxon>Poaceae</taxon>
        <taxon>PACMAD clade</taxon>
        <taxon>Panicoideae</taxon>
        <taxon>Andropogonodae</taxon>
        <taxon>Andropogoneae</taxon>
        <taxon>Tripsacinae</taxon>
        <taxon>Zea</taxon>
    </lineage>
</organism>
<feature type="region of interest" description="Disordered" evidence="4">
    <location>
        <begin position="48"/>
        <end position="73"/>
    </location>
</feature>
<feature type="compositionally biased region" description="Polar residues" evidence="4">
    <location>
        <begin position="57"/>
        <end position="73"/>
    </location>
</feature>
<keyword evidence="2" id="KW-0863">Zinc-finger</keyword>
<dbReference type="InterPro" id="IPR001876">
    <property type="entry name" value="Znf_RanBP2"/>
</dbReference>
<proteinExistence type="predicted"/>
<dbReference type="AlphaFoldDB" id="A0A1D6KJ86"/>
<evidence type="ECO:0000256" key="3">
    <source>
        <dbReference type="ARBA" id="ARBA00022833"/>
    </source>
</evidence>
<evidence type="ECO:0000313" key="5">
    <source>
        <dbReference type="EMBL" id="ONM03004.1"/>
    </source>
</evidence>
<feature type="region of interest" description="Disordered" evidence="4">
    <location>
        <begin position="1"/>
        <end position="29"/>
    </location>
</feature>
<accession>A0A1D6KJ86</accession>
<keyword evidence="3" id="KW-0862">Zinc</keyword>
<dbReference type="SUPFAM" id="SSF90209">
    <property type="entry name" value="Ran binding protein zinc finger-like"/>
    <property type="match status" value="1"/>
</dbReference>
<dbReference type="GO" id="GO:0008270">
    <property type="term" value="F:zinc ion binding"/>
    <property type="evidence" value="ECO:0007669"/>
    <property type="project" value="UniProtKB-KW"/>
</dbReference>
<keyword evidence="1" id="KW-0479">Metal-binding</keyword>
<reference evidence="5" key="1">
    <citation type="submission" date="2015-12" db="EMBL/GenBank/DDBJ databases">
        <title>Update maize B73 reference genome by single molecule sequencing technologies.</title>
        <authorList>
            <consortium name="Maize Genome Sequencing Project"/>
            <person name="Ware D."/>
        </authorList>
    </citation>
    <scope>NUCLEOTIDE SEQUENCE [LARGE SCALE GENOMIC DNA]</scope>
    <source>
        <tissue evidence="5">Seedling</tissue>
    </source>
</reference>
<dbReference type="Pfam" id="PF00641">
    <property type="entry name" value="Zn_ribbon_RanBP"/>
    <property type="match status" value="1"/>
</dbReference>